<evidence type="ECO:0008006" key="3">
    <source>
        <dbReference type="Google" id="ProtNLM"/>
    </source>
</evidence>
<keyword evidence="2" id="KW-1185">Reference proteome</keyword>
<dbReference type="InterPro" id="IPR012347">
    <property type="entry name" value="Ferritin-like"/>
</dbReference>
<gene>
    <name evidence="1" type="ORF">MM817_01280</name>
</gene>
<dbReference type="RefSeq" id="WP_241712740.1">
    <property type="nucleotide sequence ID" value="NZ_JALBUF010000003.1"/>
</dbReference>
<organism evidence="1 2">
    <name type="scientific">Sulfoacidibacillus ferrooxidans</name>
    <dbReference type="NCBI Taxonomy" id="2005001"/>
    <lineage>
        <taxon>Bacteria</taxon>
        <taxon>Bacillati</taxon>
        <taxon>Bacillota</taxon>
        <taxon>Bacilli</taxon>
        <taxon>Bacillales</taxon>
        <taxon>Alicyclobacillaceae</taxon>
        <taxon>Sulfoacidibacillus</taxon>
    </lineage>
</organism>
<comment type="caution">
    <text evidence="1">The sequence shown here is derived from an EMBL/GenBank/DDBJ whole genome shotgun (WGS) entry which is preliminary data.</text>
</comment>
<reference evidence="1" key="1">
    <citation type="submission" date="2022-03" db="EMBL/GenBank/DDBJ databases">
        <title>Draft Genome Sequence of Firmicute Strain S0AB, a Heterotrophic Iron/Sulfur-Oxidizing Extreme Acidophile.</title>
        <authorList>
            <person name="Vergara E."/>
            <person name="Pakostova E."/>
            <person name="Johnson D.B."/>
            <person name="Holmes D.S."/>
        </authorList>
    </citation>
    <scope>NUCLEOTIDE SEQUENCE</scope>
    <source>
        <strain evidence="1">S0AB</strain>
    </source>
</reference>
<dbReference type="Proteomes" id="UP001139263">
    <property type="component" value="Unassembled WGS sequence"/>
</dbReference>
<evidence type="ECO:0000313" key="1">
    <source>
        <dbReference type="EMBL" id="MCI0183010.1"/>
    </source>
</evidence>
<sequence length="68" mass="7569">MNSQRLAAHETLELHELLASTTTSYTICNVLLPHVTDQELGGILMNQAQSCHKHITDLQHALTRSAFN</sequence>
<evidence type="ECO:0000313" key="2">
    <source>
        <dbReference type="Proteomes" id="UP001139263"/>
    </source>
</evidence>
<dbReference type="AlphaFoldDB" id="A0A9X2AD47"/>
<dbReference type="EMBL" id="JALBUF010000003">
    <property type="protein sequence ID" value="MCI0183010.1"/>
    <property type="molecule type" value="Genomic_DNA"/>
</dbReference>
<dbReference type="Gene3D" id="1.20.1260.10">
    <property type="match status" value="1"/>
</dbReference>
<protein>
    <recommendedName>
        <fullName evidence="3">Spore coat protein</fullName>
    </recommendedName>
</protein>
<accession>A0A9X2AD47</accession>
<name>A0A9X2AD47_9BACL</name>
<proteinExistence type="predicted"/>